<name>A0ABT7UCY9_9FIRM</name>
<proteinExistence type="predicted"/>
<keyword evidence="1" id="KW-0472">Membrane</keyword>
<feature type="transmembrane region" description="Helical" evidence="1">
    <location>
        <begin position="157"/>
        <end position="176"/>
    </location>
</feature>
<evidence type="ECO:0000256" key="1">
    <source>
        <dbReference type="SAM" id="Phobius"/>
    </source>
</evidence>
<dbReference type="Proteomes" id="UP001529340">
    <property type="component" value="Unassembled WGS sequence"/>
</dbReference>
<evidence type="ECO:0000313" key="3">
    <source>
        <dbReference type="Proteomes" id="UP001529340"/>
    </source>
</evidence>
<reference evidence="2 3" key="2">
    <citation type="submission" date="2023-06" db="EMBL/GenBank/DDBJ databases">
        <title>Identification and characterization of horizontal gene transfer across gut microbiota members of farm animals based on homology search.</title>
        <authorList>
            <person name="Schwarzerova J."/>
            <person name="Nykrynova M."/>
            <person name="Jureckova K."/>
            <person name="Cejkova D."/>
            <person name="Rychlik I."/>
        </authorList>
    </citation>
    <scope>NUCLEOTIDE SEQUENCE [LARGE SCALE GENOMIC DNA]</scope>
    <source>
        <strain evidence="2 3">ET39</strain>
    </source>
</reference>
<reference evidence="2 3" key="3">
    <citation type="submission" date="2023-06" db="EMBL/GenBank/DDBJ databases">
        <authorList>
            <person name="Zeman M."/>
            <person name="Kubasova T."/>
            <person name="Jahodarova E."/>
            <person name="Nykrynova M."/>
            <person name="Rychlik I."/>
        </authorList>
    </citation>
    <scope>NUCLEOTIDE SEQUENCE [LARGE SCALE GENOMIC DNA]</scope>
    <source>
        <strain evidence="2 3">ET39</strain>
    </source>
</reference>
<dbReference type="RefSeq" id="WP_289607287.1">
    <property type="nucleotide sequence ID" value="NZ_JAUDCG010000013.1"/>
</dbReference>
<keyword evidence="1" id="KW-1133">Transmembrane helix</keyword>
<keyword evidence="1" id="KW-0812">Transmembrane</keyword>
<sequence>MNMFANLEKEDALILEQADPQYHPFLRRTITRLKQAGLPGRRRSVFLSELFEQCRTHALTEADAERRCTEFIREERARLSIGKRLILQFSDLPMVLFLYAGLYEVALDQLLDPLIHQEPVHWMFPLTLSLLVNTLIVYFIMRVLIRLLARASSTVSLYYWIVLLVGFLAFLGLTYLSRTYLTISLCTCPTLVFITVTTLLAWGALTLYRNCDR</sequence>
<comment type="caution">
    <text evidence="2">The sequence shown here is derived from an EMBL/GenBank/DDBJ whole genome shotgun (WGS) entry which is preliminary data.</text>
</comment>
<dbReference type="EMBL" id="JAUDCG010000013">
    <property type="protein sequence ID" value="MDM8156820.1"/>
    <property type="molecule type" value="Genomic_DNA"/>
</dbReference>
<feature type="transmembrane region" description="Helical" evidence="1">
    <location>
        <begin position="122"/>
        <end position="145"/>
    </location>
</feature>
<evidence type="ECO:0000313" key="2">
    <source>
        <dbReference type="EMBL" id="MDM8156820.1"/>
    </source>
</evidence>
<feature type="transmembrane region" description="Helical" evidence="1">
    <location>
        <begin position="85"/>
        <end position="102"/>
    </location>
</feature>
<gene>
    <name evidence="2" type="ORF">QUV96_04105</name>
</gene>
<protein>
    <submittedName>
        <fullName evidence="2">Uncharacterized protein</fullName>
    </submittedName>
</protein>
<feature type="transmembrane region" description="Helical" evidence="1">
    <location>
        <begin position="182"/>
        <end position="208"/>
    </location>
</feature>
<accession>A0ABT7UCY9</accession>
<reference evidence="3" key="1">
    <citation type="submission" date="2023-06" db="EMBL/GenBank/DDBJ databases">
        <title>Identification and characterization of horizontal gene transfer across gut microbiota members of farm animals based on homology search.</title>
        <authorList>
            <person name="Zeman M."/>
            <person name="Kubasova T."/>
            <person name="Jahodarova E."/>
            <person name="Nykrynova M."/>
            <person name="Rychlik I."/>
        </authorList>
    </citation>
    <scope>NUCLEOTIDE SEQUENCE [LARGE SCALE GENOMIC DNA]</scope>
    <source>
        <strain evidence="3">ET39</strain>
    </source>
</reference>
<organism evidence="2 3">
    <name type="scientific">Amedibacillus dolichus</name>
    <dbReference type="NCBI Taxonomy" id="31971"/>
    <lineage>
        <taxon>Bacteria</taxon>
        <taxon>Bacillati</taxon>
        <taxon>Bacillota</taxon>
        <taxon>Erysipelotrichia</taxon>
        <taxon>Erysipelotrichales</taxon>
        <taxon>Erysipelotrichaceae</taxon>
        <taxon>Amedibacillus</taxon>
    </lineage>
</organism>
<keyword evidence="3" id="KW-1185">Reference proteome</keyword>